<feature type="domain" description="Multidrug resistance protein MdtA-like barrel-sandwich hybrid" evidence="5">
    <location>
        <begin position="98"/>
        <end position="292"/>
    </location>
</feature>
<feature type="compositionally biased region" description="Pro residues" evidence="2">
    <location>
        <begin position="22"/>
        <end position="31"/>
    </location>
</feature>
<dbReference type="RefSeq" id="WP_319844542.1">
    <property type="nucleotide sequence ID" value="NZ_JAXAFJ010000005.1"/>
</dbReference>
<dbReference type="Pfam" id="PF25876">
    <property type="entry name" value="HH_MFP_RND"/>
    <property type="match status" value="1"/>
</dbReference>
<dbReference type="Gene3D" id="2.40.50.100">
    <property type="match status" value="1"/>
</dbReference>
<name>A0ABU4RQF1_9HYPH</name>
<dbReference type="Gene3D" id="1.10.287.470">
    <property type="entry name" value="Helix hairpin bin"/>
    <property type="match status" value="1"/>
</dbReference>
<keyword evidence="7" id="KW-1185">Reference proteome</keyword>
<dbReference type="EMBL" id="JAXAFJ010000005">
    <property type="protein sequence ID" value="MDX6806413.1"/>
    <property type="molecule type" value="Genomic_DNA"/>
</dbReference>
<dbReference type="InterPro" id="IPR050739">
    <property type="entry name" value="MFP"/>
</dbReference>
<reference evidence="6 7" key="1">
    <citation type="submission" date="2023-11" db="EMBL/GenBank/DDBJ databases">
        <authorList>
            <person name="Bao R."/>
        </authorList>
    </citation>
    <scope>NUCLEOTIDE SEQUENCE [LARGE SCALE GENOMIC DNA]</scope>
    <source>
        <strain evidence="6 7">PJ23</strain>
    </source>
</reference>
<comment type="caution">
    <text evidence="6">The sequence shown here is derived from an EMBL/GenBank/DDBJ whole genome shotgun (WGS) entry which is preliminary data.</text>
</comment>
<gene>
    <name evidence="6" type="ORF">SCD90_10075</name>
</gene>
<dbReference type="Gene3D" id="2.40.30.170">
    <property type="match status" value="1"/>
</dbReference>
<feature type="region of interest" description="Disordered" evidence="2">
    <location>
        <begin position="1"/>
        <end position="47"/>
    </location>
</feature>
<dbReference type="SUPFAM" id="SSF111369">
    <property type="entry name" value="HlyD-like secretion proteins"/>
    <property type="match status" value="2"/>
</dbReference>
<proteinExistence type="predicted"/>
<feature type="coiled-coil region" evidence="1">
    <location>
        <begin position="150"/>
        <end position="257"/>
    </location>
</feature>
<protein>
    <submittedName>
        <fullName evidence="6">HlyD family secretion protein</fullName>
    </submittedName>
</protein>
<keyword evidence="3" id="KW-0812">Transmembrane</keyword>
<dbReference type="InterPro" id="IPR058624">
    <property type="entry name" value="MdtA-like_HH"/>
</dbReference>
<dbReference type="Proteomes" id="UP001274321">
    <property type="component" value="Unassembled WGS sequence"/>
</dbReference>
<evidence type="ECO:0000256" key="3">
    <source>
        <dbReference type="SAM" id="Phobius"/>
    </source>
</evidence>
<dbReference type="Pfam" id="PF25917">
    <property type="entry name" value="BSH_RND"/>
    <property type="match status" value="1"/>
</dbReference>
<evidence type="ECO:0000256" key="2">
    <source>
        <dbReference type="SAM" id="MobiDB-lite"/>
    </source>
</evidence>
<evidence type="ECO:0000256" key="1">
    <source>
        <dbReference type="SAM" id="Coils"/>
    </source>
</evidence>
<keyword evidence="3" id="KW-1133">Transmembrane helix</keyword>
<keyword evidence="1" id="KW-0175">Coiled coil</keyword>
<evidence type="ECO:0000313" key="6">
    <source>
        <dbReference type="EMBL" id="MDX6806413.1"/>
    </source>
</evidence>
<feature type="transmembrane region" description="Helical" evidence="3">
    <location>
        <begin position="56"/>
        <end position="78"/>
    </location>
</feature>
<dbReference type="PANTHER" id="PTHR30386">
    <property type="entry name" value="MEMBRANE FUSION SUBUNIT OF EMRAB-TOLC MULTIDRUG EFFLUX PUMP"/>
    <property type="match status" value="1"/>
</dbReference>
<organism evidence="6 7">
    <name type="scientific">Terrihabitans rhizophilus</name>
    <dbReference type="NCBI Taxonomy" id="3092662"/>
    <lineage>
        <taxon>Bacteria</taxon>
        <taxon>Pseudomonadati</taxon>
        <taxon>Pseudomonadota</taxon>
        <taxon>Alphaproteobacteria</taxon>
        <taxon>Hyphomicrobiales</taxon>
        <taxon>Terrihabitans</taxon>
    </lineage>
</organism>
<accession>A0ABU4RQF1</accession>
<dbReference type="InterPro" id="IPR058625">
    <property type="entry name" value="MdtA-like_BSH"/>
</dbReference>
<evidence type="ECO:0000259" key="4">
    <source>
        <dbReference type="Pfam" id="PF25876"/>
    </source>
</evidence>
<feature type="domain" description="Multidrug resistance protein MdtA-like alpha-helical hairpin" evidence="4">
    <location>
        <begin position="164"/>
        <end position="232"/>
    </location>
</feature>
<sequence>MASINNRQNKAAPADVTLLRPGPAPTVPPVDVPADQPKGDAAAAPAEGKPKRSRKLLIGMCVGLVALLAGSYFGWNWWTVGRFMVSTDDAYVQADVTTLVAKASGYVSKINVQDNARVKAGDVLAEIDPVDYQLAVTSARDKITAERATIARIESQIPASEAAVQQAQAQLDAAEATRVRAQADFDRAQQLAARDFGSRQSLDQARAARDNAIANVASAKAALAQARANVDVTKAQRAEAEAALAGLQTQLQSAERDLSFTTIRAPADGVVGNRAVDVGSFVNTGSRLMALVPTGTVYVSANFKETQLAELVPGQEVSLSVDALEKIEIKGRVESIAPASGSVFSLLPVENATGNFTKIVQRVPVRIAISADDALRAHLRPGLSVVVDVDTRTTPAGARPAEG</sequence>
<evidence type="ECO:0000259" key="5">
    <source>
        <dbReference type="Pfam" id="PF25917"/>
    </source>
</evidence>
<dbReference type="PANTHER" id="PTHR30386:SF24">
    <property type="entry name" value="MULTIDRUG RESISTANCE EFFLUX PUMP"/>
    <property type="match status" value="1"/>
</dbReference>
<evidence type="ECO:0000313" key="7">
    <source>
        <dbReference type="Proteomes" id="UP001274321"/>
    </source>
</evidence>
<keyword evidence="3" id="KW-0472">Membrane</keyword>